<dbReference type="STRING" id="43700.ENSMALP00000019656"/>
<dbReference type="Pfam" id="PF00887">
    <property type="entry name" value="ACBP"/>
    <property type="match status" value="1"/>
</dbReference>
<dbReference type="PANTHER" id="PTHR43684">
    <property type="match status" value="1"/>
</dbReference>
<dbReference type="OrthoDB" id="409763at2759"/>
<feature type="domain" description="ACB" evidence="4">
    <location>
        <begin position="42"/>
        <end position="127"/>
    </location>
</feature>
<dbReference type="GeneID" id="109974975"/>
<dbReference type="GO" id="GO:0000062">
    <property type="term" value="F:fatty-acyl-CoA binding"/>
    <property type="evidence" value="ECO:0007669"/>
    <property type="project" value="InterPro"/>
</dbReference>
<evidence type="ECO:0000259" key="4">
    <source>
        <dbReference type="PROSITE" id="PS51228"/>
    </source>
</evidence>
<dbReference type="InterPro" id="IPR051053">
    <property type="entry name" value="ECH/Chromodomain_protein"/>
</dbReference>
<dbReference type="InterPro" id="IPR014748">
    <property type="entry name" value="Enoyl-CoA_hydra_C"/>
</dbReference>
<evidence type="ECO:0000256" key="1">
    <source>
        <dbReference type="ARBA" id="ARBA00004275"/>
    </source>
</evidence>
<dbReference type="PROSITE" id="PS51228">
    <property type="entry name" value="ACB_2"/>
    <property type="match status" value="1"/>
</dbReference>
<dbReference type="InterPro" id="IPR014352">
    <property type="entry name" value="FERM/acyl-CoA-bd_prot_sf"/>
</dbReference>
<organism evidence="5 6">
    <name type="scientific">Monopterus albus</name>
    <name type="common">Swamp eel</name>
    <dbReference type="NCBI Taxonomy" id="43700"/>
    <lineage>
        <taxon>Eukaryota</taxon>
        <taxon>Metazoa</taxon>
        <taxon>Chordata</taxon>
        <taxon>Craniata</taxon>
        <taxon>Vertebrata</taxon>
        <taxon>Euteleostomi</taxon>
        <taxon>Actinopterygii</taxon>
        <taxon>Neopterygii</taxon>
        <taxon>Teleostei</taxon>
        <taxon>Neoteleostei</taxon>
        <taxon>Acanthomorphata</taxon>
        <taxon>Anabantaria</taxon>
        <taxon>Synbranchiformes</taxon>
        <taxon>Synbranchidae</taxon>
        <taxon>Monopterus</taxon>
    </lineage>
</organism>
<dbReference type="InterPro" id="IPR035984">
    <property type="entry name" value="Acyl-CoA-binding_sf"/>
</dbReference>
<dbReference type="InterPro" id="IPR001753">
    <property type="entry name" value="Enoyl-CoA_hydra/iso"/>
</dbReference>
<dbReference type="Ensembl" id="ENSMALT00000020045.1">
    <property type="protein sequence ID" value="ENSMALP00000019656.1"/>
    <property type="gene ID" value="ENSMALG00000013715.1"/>
</dbReference>
<dbReference type="KEGG" id="malb:109974975"/>
<protein>
    <recommendedName>
        <fullName evidence="4">ACB domain-containing protein</fullName>
    </recommendedName>
</protein>
<comment type="subcellular location">
    <subcellularLocation>
        <location evidence="1">Peroxisome</location>
    </subcellularLocation>
</comment>
<dbReference type="PANTHER" id="PTHR43684:SF1">
    <property type="entry name" value="ENOYL-COA DELTA ISOMERASE 2"/>
    <property type="match status" value="1"/>
</dbReference>
<dbReference type="InterPro" id="IPR022408">
    <property type="entry name" value="Acyl-CoA-binding_prot_CS"/>
</dbReference>
<dbReference type="InterPro" id="IPR000582">
    <property type="entry name" value="Acyl-CoA-binding_protein"/>
</dbReference>
<evidence type="ECO:0000313" key="6">
    <source>
        <dbReference type="Proteomes" id="UP000261600"/>
    </source>
</evidence>
<dbReference type="CDD" id="cd06558">
    <property type="entry name" value="crotonase-like"/>
    <property type="match status" value="1"/>
</dbReference>
<keyword evidence="3" id="KW-0413">Isomerase</keyword>
<dbReference type="FunFam" id="3.90.226.10:FF:000084">
    <property type="entry name" value="Enoyl-CoA delta isomerase 2, mitochondrial"/>
    <property type="match status" value="1"/>
</dbReference>
<dbReference type="CDD" id="cd00435">
    <property type="entry name" value="ACBP"/>
    <property type="match status" value="1"/>
</dbReference>
<dbReference type="CTD" id="10455"/>
<evidence type="ECO:0000256" key="2">
    <source>
        <dbReference type="ARBA" id="ARBA00023140"/>
    </source>
</evidence>
<dbReference type="Pfam" id="PF00378">
    <property type="entry name" value="ECH_1"/>
    <property type="match status" value="1"/>
</dbReference>
<accession>A0A3Q3QTB4</accession>
<keyword evidence="6" id="KW-1185">Reference proteome</keyword>
<name>A0A3Q3QTB4_MONAL</name>
<evidence type="ECO:0000256" key="3">
    <source>
        <dbReference type="ARBA" id="ARBA00023235"/>
    </source>
</evidence>
<dbReference type="GO" id="GO:0005739">
    <property type="term" value="C:mitochondrion"/>
    <property type="evidence" value="ECO:0007669"/>
    <property type="project" value="TreeGrafter"/>
</dbReference>
<dbReference type="PRINTS" id="PR00689">
    <property type="entry name" value="ACOABINDINGP"/>
</dbReference>
<dbReference type="SUPFAM" id="SSF47027">
    <property type="entry name" value="Acyl-CoA binding protein"/>
    <property type="match status" value="1"/>
</dbReference>
<reference evidence="5" key="1">
    <citation type="submission" date="2025-08" db="UniProtKB">
        <authorList>
            <consortium name="Ensembl"/>
        </authorList>
    </citation>
    <scope>IDENTIFICATION</scope>
</reference>
<evidence type="ECO:0000313" key="5">
    <source>
        <dbReference type="Ensembl" id="ENSMALP00000019656.1"/>
    </source>
</evidence>
<keyword evidence="2" id="KW-0576">Peroxisome</keyword>
<dbReference type="Proteomes" id="UP000261600">
    <property type="component" value="Unplaced"/>
</dbReference>
<dbReference type="AlphaFoldDB" id="A0A3Q3QTB4"/>
<dbReference type="RefSeq" id="XP_020481120.1">
    <property type="nucleotide sequence ID" value="XM_020625464.1"/>
</dbReference>
<proteinExistence type="predicted"/>
<reference evidence="5" key="2">
    <citation type="submission" date="2025-09" db="UniProtKB">
        <authorList>
            <consortium name="Ensembl"/>
        </authorList>
    </citation>
    <scope>IDENTIFICATION</scope>
</reference>
<dbReference type="InterPro" id="IPR029045">
    <property type="entry name" value="ClpP/crotonase-like_dom_sf"/>
</dbReference>
<dbReference type="Gene3D" id="1.20.80.10">
    <property type="match status" value="1"/>
</dbReference>
<dbReference type="SUPFAM" id="SSF52096">
    <property type="entry name" value="ClpP/crotonase"/>
    <property type="match status" value="1"/>
</dbReference>
<dbReference type="GO" id="GO:0004165">
    <property type="term" value="F:delta(3)-delta(2)-enoyl-CoA isomerase activity"/>
    <property type="evidence" value="ECO:0007669"/>
    <property type="project" value="TreeGrafter"/>
</dbReference>
<sequence>MASVVLRWCAVRRVLLLTSSHQFPTVPSLKLHTTVSAMMGATVQQFEEAKSKLSTLKNDPGNEVKLRIYALFKQATQGPCNTPRPGMLDFVNKAKWDAWKSLGSTPQDDARQQYCKLIESLVEEEGGSSTQLTTKAAGSGAVYETLLVTKEDNITTITLNRPAKKNAITTGMYNEIIAALEQAAKDESVIAVFTGAGDFYCSGNDLTNFSKIQDGGVQEAARRGGDLLRKYVKAYIDFPKLLVAVVNGPAVGVSVTVLGLFDLVYATERATFHTPFSQLGQSAEGCSSYTFPKIMGAAKASEMLLFNKKLTAVQACELGLVTEVFPDSSFQSEVWARLKAYAKLPHNSLTLSKQLIRSGEKERLHAVNNAEVELLVERWTSDECLTAIMSFFQGKAKL</sequence>
<dbReference type="Gene3D" id="3.90.226.10">
    <property type="entry name" value="2-enoyl-CoA Hydratase, Chain A, domain 1"/>
    <property type="match status" value="1"/>
</dbReference>
<dbReference type="GO" id="GO:0005777">
    <property type="term" value="C:peroxisome"/>
    <property type="evidence" value="ECO:0007669"/>
    <property type="project" value="UniProtKB-SubCell"/>
</dbReference>
<dbReference type="PROSITE" id="PS00880">
    <property type="entry name" value="ACB_1"/>
    <property type="match status" value="1"/>
</dbReference>
<dbReference type="Gene3D" id="1.10.12.10">
    <property type="entry name" value="Lyase 2-enoyl-coa Hydratase, Chain A, domain 2"/>
    <property type="match status" value="1"/>
</dbReference>